<dbReference type="InterPro" id="IPR003410">
    <property type="entry name" value="HYR_dom"/>
</dbReference>
<dbReference type="AlphaFoldDB" id="A0A9Q1BXE7"/>
<feature type="domain" description="HYR" evidence="2">
    <location>
        <begin position="8"/>
        <end position="91"/>
    </location>
</feature>
<evidence type="ECO:0000313" key="3">
    <source>
        <dbReference type="EMBL" id="KAJ8034359.1"/>
    </source>
</evidence>
<evidence type="ECO:0000259" key="2">
    <source>
        <dbReference type="PROSITE" id="PS50825"/>
    </source>
</evidence>
<reference evidence="3" key="1">
    <citation type="submission" date="2021-10" db="EMBL/GenBank/DDBJ databases">
        <title>Tropical sea cucumber genome reveals ecological adaptation and Cuvierian tubules defense mechanism.</title>
        <authorList>
            <person name="Chen T."/>
        </authorList>
    </citation>
    <scope>NUCLEOTIDE SEQUENCE</scope>
    <source>
        <strain evidence="3">Nanhai2018</strain>
        <tissue evidence="3">Muscle</tissue>
    </source>
</reference>
<dbReference type="Pfam" id="PF02494">
    <property type="entry name" value="HYR"/>
    <property type="match status" value="3"/>
</dbReference>
<organism evidence="3 4">
    <name type="scientific">Holothuria leucospilota</name>
    <name type="common">Black long sea cucumber</name>
    <name type="synonym">Mertensiothuria leucospilota</name>
    <dbReference type="NCBI Taxonomy" id="206669"/>
    <lineage>
        <taxon>Eukaryota</taxon>
        <taxon>Metazoa</taxon>
        <taxon>Echinodermata</taxon>
        <taxon>Eleutherozoa</taxon>
        <taxon>Echinozoa</taxon>
        <taxon>Holothuroidea</taxon>
        <taxon>Aspidochirotacea</taxon>
        <taxon>Aspidochirotida</taxon>
        <taxon>Holothuriidae</taxon>
        <taxon>Holothuria</taxon>
    </lineage>
</organism>
<protein>
    <submittedName>
        <fullName evidence="3">Hyalin</fullName>
    </submittedName>
</protein>
<keyword evidence="4" id="KW-1185">Reference proteome</keyword>
<dbReference type="PANTHER" id="PTHR24273:SF32">
    <property type="entry name" value="HYALIN"/>
    <property type="match status" value="1"/>
</dbReference>
<dbReference type="Proteomes" id="UP001152320">
    <property type="component" value="Chromosome 10"/>
</dbReference>
<feature type="domain" description="HYR" evidence="2">
    <location>
        <begin position="92"/>
        <end position="174"/>
    </location>
</feature>
<dbReference type="PANTHER" id="PTHR24273">
    <property type="entry name" value="FI04643P-RELATED"/>
    <property type="match status" value="1"/>
</dbReference>
<evidence type="ECO:0000313" key="4">
    <source>
        <dbReference type="Proteomes" id="UP001152320"/>
    </source>
</evidence>
<evidence type="ECO:0000256" key="1">
    <source>
        <dbReference type="ARBA" id="ARBA00022737"/>
    </source>
</evidence>
<name>A0A9Q1BXE7_HOLLE</name>
<proteinExistence type="predicted"/>
<dbReference type="EMBL" id="JAIZAY010000010">
    <property type="protein sequence ID" value="KAJ8034359.1"/>
    <property type="molecule type" value="Genomic_DNA"/>
</dbReference>
<gene>
    <name evidence="3" type="ORF">HOLleu_21157</name>
</gene>
<sequence length="333" mass="32600">MFDAAATGTNTPPSTPSCPTTTVTVNAAAGATAAVVNYGSVTCTDNQGVITASCTRPSGGTFTIGTTSVSCTCTDNGGLTSTCSFNVFVQDTNTPPSTPSCPTTAVTVNAAAGATTAVVNYGSVTCTDNQGVITASCTRPSSGTFTIGTTGVSCTCTDNGGLTSTCSFNVVVQATGTNTPPSTPSCPTTTVTVNAAAGATTAVVNYGSVTCTDNQGVITASCNRPSGGTFTIGTTGVSCTCTDNGGLTSTCSFNVVVQAGGVSAATCPGTVTVTPNNNGQSTLTFTPVQCPTGETGSCDPMNGAVQQGSGPFDVCCTCSSNTAVNSRCCFPRK</sequence>
<feature type="domain" description="HYR" evidence="2">
    <location>
        <begin position="176"/>
        <end position="259"/>
    </location>
</feature>
<dbReference type="OrthoDB" id="10648920at2759"/>
<keyword evidence="1" id="KW-0677">Repeat</keyword>
<dbReference type="PROSITE" id="PS50825">
    <property type="entry name" value="HYR"/>
    <property type="match status" value="3"/>
</dbReference>
<comment type="caution">
    <text evidence="3">The sequence shown here is derived from an EMBL/GenBank/DDBJ whole genome shotgun (WGS) entry which is preliminary data.</text>
</comment>
<accession>A0A9Q1BXE7</accession>